<name>A0A7X2TMF2_9FIRM</name>
<sequence length="85" mass="9737">MTEIEELKDITRRLRDLSARIGRSVEIKTTVNTEGQATSQAVVGEYSFTVYYSGDDYLTYAFGIRGSIRPESVRWGREPEGWEIK</sequence>
<protein>
    <submittedName>
        <fullName evidence="1">Ig-like domain repeat protein</fullName>
    </submittedName>
</protein>
<evidence type="ECO:0000313" key="1">
    <source>
        <dbReference type="EMBL" id="MST81159.1"/>
    </source>
</evidence>
<organism evidence="1 2">
    <name type="scientific">Bilifractor porci</name>
    <dbReference type="NCBI Taxonomy" id="2606636"/>
    <lineage>
        <taxon>Bacteria</taxon>
        <taxon>Bacillati</taxon>
        <taxon>Bacillota</taxon>
        <taxon>Clostridia</taxon>
        <taxon>Lachnospirales</taxon>
        <taxon>Lachnospiraceae</taxon>
        <taxon>Bilifractor</taxon>
    </lineage>
</organism>
<dbReference type="RefSeq" id="WP_154456954.1">
    <property type="nucleotide sequence ID" value="NZ_VUMV01000001.1"/>
</dbReference>
<dbReference type="AlphaFoldDB" id="A0A7X2TMF2"/>
<dbReference type="EMBL" id="VUMV01000001">
    <property type="protein sequence ID" value="MST81159.1"/>
    <property type="molecule type" value="Genomic_DNA"/>
</dbReference>
<gene>
    <name evidence="1" type="ORF">FYJ60_02260</name>
</gene>
<evidence type="ECO:0000313" key="2">
    <source>
        <dbReference type="Proteomes" id="UP000466864"/>
    </source>
</evidence>
<keyword evidence="2" id="KW-1185">Reference proteome</keyword>
<comment type="caution">
    <text evidence="1">The sequence shown here is derived from an EMBL/GenBank/DDBJ whole genome shotgun (WGS) entry which is preliminary data.</text>
</comment>
<dbReference type="Proteomes" id="UP000466864">
    <property type="component" value="Unassembled WGS sequence"/>
</dbReference>
<reference evidence="1 2" key="1">
    <citation type="submission" date="2019-08" db="EMBL/GenBank/DDBJ databases">
        <title>In-depth cultivation of the pig gut microbiome towards novel bacterial diversity and tailored functional studies.</title>
        <authorList>
            <person name="Wylensek D."/>
            <person name="Hitch T.C.A."/>
            <person name="Clavel T."/>
        </authorList>
    </citation>
    <scope>NUCLEOTIDE SEQUENCE [LARGE SCALE GENOMIC DNA]</scope>
    <source>
        <strain evidence="1 2">Oil+RF-744-WCA-WT-13</strain>
    </source>
</reference>
<accession>A0A7X2TMF2</accession>
<proteinExistence type="predicted"/>